<dbReference type="AlphaFoldDB" id="A0A7W1WVV5"/>
<evidence type="ECO:0000313" key="2">
    <source>
        <dbReference type="Proteomes" id="UP000538931"/>
    </source>
</evidence>
<comment type="caution">
    <text evidence="1">The sequence shown here is derived from an EMBL/GenBank/DDBJ whole genome shotgun (WGS) entry which is preliminary data.</text>
</comment>
<organism evidence="1 2">
    <name type="scientific">Marinobacterium marinum</name>
    <dbReference type="NCBI Taxonomy" id="2756129"/>
    <lineage>
        <taxon>Bacteria</taxon>
        <taxon>Pseudomonadati</taxon>
        <taxon>Pseudomonadota</taxon>
        <taxon>Gammaproteobacteria</taxon>
        <taxon>Oceanospirillales</taxon>
        <taxon>Oceanospirillaceae</taxon>
        <taxon>Marinobacterium</taxon>
    </lineage>
</organism>
<accession>A0A7W1WVV5</accession>
<dbReference type="EMBL" id="JACEMT010000033">
    <property type="protein sequence ID" value="MBA4501168.1"/>
    <property type="molecule type" value="Genomic_DNA"/>
</dbReference>
<evidence type="ECO:0000313" key="1">
    <source>
        <dbReference type="EMBL" id="MBA4501168.1"/>
    </source>
</evidence>
<dbReference type="RefSeq" id="WP_181736752.1">
    <property type="nucleotide sequence ID" value="NZ_JACEMT010000033.1"/>
</dbReference>
<dbReference type="Proteomes" id="UP000538931">
    <property type="component" value="Unassembled WGS sequence"/>
</dbReference>
<protein>
    <submittedName>
        <fullName evidence="1">Uncharacterized protein</fullName>
    </submittedName>
</protein>
<gene>
    <name evidence="1" type="ORF">H1S06_02135</name>
</gene>
<proteinExistence type="predicted"/>
<keyword evidence="2" id="KW-1185">Reference proteome</keyword>
<reference evidence="1 2" key="1">
    <citation type="submission" date="2020-07" db="EMBL/GenBank/DDBJ databases">
        <title>Bacterium isolated from marien macroalgae.</title>
        <authorList>
            <person name="Zhu K."/>
            <person name="Lu D."/>
            <person name="Du Z."/>
        </authorList>
    </citation>
    <scope>NUCLEOTIDE SEQUENCE [LARGE SCALE GENOMIC DNA]</scope>
    <source>
        <strain evidence="1 2">3-1745</strain>
    </source>
</reference>
<name>A0A7W1WVV5_9GAMM</name>
<sequence>MSIHHSLYSLESRVRNGTAPDSPAHLQTYLEVSQESASSLPLTARRYLYIHVFNVLTAAVADHRVARQWRQLCLDHACFPLHRLRPLCKTPQQQHELLLMKYHLAHIGPHMN</sequence>